<gene>
    <name evidence="2" type="ORF">Cvel_562</name>
</gene>
<evidence type="ECO:0000256" key="1">
    <source>
        <dbReference type="SAM" id="MobiDB-lite"/>
    </source>
</evidence>
<feature type="compositionally biased region" description="Basic and acidic residues" evidence="1">
    <location>
        <begin position="173"/>
        <end position="193"/>
    </location>
</feature>
<organism evidence="2">
    <name type="scientific">Chromera velia CCMP2878</name>
    <dbReference type="NCBI Taxonomy" id="1169474"/>
    <lineage>
        <taxon>Eukaryota</taxon>
        <taxon>Sar</taxon>
        <taxon>Alveolata</taxon>
        <taxon>Colpodellida</taxon>
        <taxon>Chromeraceae</taxon>
        <taxon>Chromera</taxon>
    </lineage>
</organism>
<feature type="compositionally biased region" description="Basic residues" evidence="1">
    <location>
        <begin position="151"/>
        <end position="160"/>
    </location>
</feature>
<feature type="region of interest" description="Disordered" evidence="1">
    <location>
        <begin position="151"/>
        <end position="196"/>
    </location>
</feature>
<protein>
    <submittedName>
        <fullName evidence="2">Uncharacterized protein</fullName>
    </submittedName>
</protein>
<reference evidence="2" key="1">
    <citation type="submission" date="2014-11" db="EMBL/GenBank/DDBJ databases">
        <authorList>
            <person name="Otto D Thomas"/>
            <person name="Naeem Raeece"/>
        </authorList>
    </citation>
    <scope>NUCLEOTIDE SEQUENCE</scope>
</reference>
<name>A0A0G4G5F8_9ALVE</name>
<accession>A0A0G4G5F8</accession>
<dbReference type="AlphaFoldDB" id="A0A0G4G5F8"/>
<dbReference type="VEuPathDB" id="CryptoDB:Cvel_562"/>
<dbReference type="PhylomeDB" id="A0A0G4G5F8"/>
<proteinExistence type="predicted"/>
<dbReference type="EMBL" id="CDMZ01000883">
    <property type="protein sequence ID" value="CEM23285.1"/>
    <property type="molecule type" value="Genomic_DNA"/>
</dbReference>
<sequence>MLSMKGESGKPSWVKLRDMDGHEFLADLNMSGPVPTLPLCTDEKEIAVAYKKKMGCHGGESVESVFSSFVSAFAGEGKDENAVTPKKRKHLLYVLHSRFAHTTGERLFATLKEKGVGLFFSLQECRDVRGECRAYREVNFRRCRLKRRGWKAKKRGKRKEKKEEKASSTMGDASERESDDFSEKSAGSREQEGKKKRKIKFNRIIFHDLKDMKRKAFGGFR</sequence>
<evidence type="ECO:0000313" key="2">
    <source>
        <dbReference type="EMBL" id="CEM23285.1"/>
    </source>
</evidence>